<reference evidence="1 2" key="1">
    <citation type="journal article" date="2017" name="Nat. Commun.">
        <title>Genome assembly with in vitro proximity ligation data and whole-genome triplication in lettuce.</title>
        <authorList>
            <person name="Reyes-Chin-Wo S."/>
            <person name="Wang Z."/>
            <person name="Yang X."/>
            <person name="Kozik A."/>
            <person name="Arikit S."/>
            <person name="Song C."/>
            <person name="Xia L."/>
            <person name="Froenicke L."/>
            <person name="Lavelle D.O."/>
            <person name="Truco M.J."/>
            <person name="Xia R."/>
            <person name="Zhu S."/>
            <person name="Xu C."/>
            <person name="Xu H."/>
            <person name="Xu X."/>
            <person name="Cox K."/>
            <person name="Korf I."/>
            <person name="Meyers B.C."/>
            <person name="Michelmore R.W."/>
        </authorList>
    </citation>
    <scope>NUCLEOTIDE SEQUENCE [LARGE SCALE GENOMIC DNA]</scope>
    <source>
        <strain evidence="2">cv. Salinas</strain>
        <tissue evidence="1">Seedlings</tissue>
    </source>
</reference>
<dbReference type="Proteomes" id="UP000235145">
    <property type="component" value="Unassembled WGS sequence"/>
</dbReference>
<keyword evidence="2" id="KW-1185">Reference proteome</keyword>
<dbReference type="PANTHER" id="PTHR47481">
    <property type="match status" value="1"/>
</dbReference>
<name>A0A9R1US22_LACSA</name>
<comment type="caution">
    <text evidence="1">The sequence shown here is derived from an EMBL/GenBank/DDBJ whole genome shotgun (WGS) entry which is preliminary data.</text>
</comment>
<gene>
    <name evidence="1" type="ORF">LSAT_V11C800408190</name>
</gene>
<sequence length="225" mass="25347">MEMIQSFTNVEKTTHKFAFKLSPTNYGFWKKMIQPFLVTNCLFGYIDGIIQCPPSKTTATTDMASTGNPSYLHWITNDAHVRMLLSSTISEASYQHVQGATSRDLWLSLERAYAPNNSSREYTLKTQLLKMYMKGDEISSAHLTRAHEYATALANIGEPVKDKDLTMLAISELSDEYNGLKSNLLARFPPITFHEQHGLLSDHEFMINRSLPLVPQAFTPAVPPV</sequence>
<proteinExistence type="predicted"/>
<organism evidence="1 2">
    <name type="scientific">Lactuca sativa</name>
    <name type="common">Garden lettuce</name>
    <dbReference type="NCBI Taxonomy" id="4236"/>
    <lineage>
        <taxon>Eukaryota</taxon>
        <taxon>Viridiplantae</taxon>
        <taxon>Streptophyta</taxon>
        <taxon>Embryophyta</taxon>
        <taxon>Tracheophyta</taxon>
        <taxon>Spermatophyta</taxon>
        <taxon>Magnoliopsida</taxon>
        <taxon>eudicotyledons</taxon>
        <taxon>Gunneridae</taxon>
        <taxon>Pentapetalae</taxon>
        <taxon>asterids</taxon>
        <taxon>campanulids</taxon>
        <taxon>Asterales</taxon>
        <taxon>Asteraceae</taxon>
        <taxon>Cichorioideae</taxon>
        <taxon>Cichorieae</taxon>
        <taxon>Lactucinae</taxon>
        <taxon>Lactuca</taxon>
    </lineage>
</organism>
<evidence type="ECO:0008006" key="3">
    <source>
        <dbReference type="Google" id="ProtNLM"/>
    </source>
</evidence>
<protein>
    <recommendedName>
        <fullName evidence="3">Retrotransposon Copia-like N-terminal domain-containing protein</fullName>
    </recommendedName>
</protein>
<dbReference type="PANTHER" id="PTHR47481:SF30">
    <property type="entry name" value="CCHC-TYPE DOMAIN-CONTAINING PROTEIN"/>
    <property type="match status" value="1"/>
</dbReference>
<evidence type="ECO:0000313" key="1">
    <source>
        <dbReference type="EMBL" id="KAJ0192556.1"/>
    </source>
</evidence>
<dbReference type="EMBL" id="NBSK02000008">
    <property type="protein sequence ID" value="KAJ0192556.1"/>
    <property type="molecule type" value="Genomic_DNA"/>
</dbReference>
<dbReference type="AlphaFoldDB" id="A0A9R1US22"/>
<dbReference type="Pfam" id="PF14223">
    <property type="entry name" value="Retrotran_gag_2"/>
    <property type="match status" value="1"/>
</dbReference>
<accession>A0A9R1US22</accession>
<evidence type="ECO:0000313" key="2">
    <source>
        <dbReference type="Proteomes" id="UP000235145"/>
    </source>
</evidence>